<keyword evidence="1 3" id="KW-0863">Zinc-finger</keyword>
<dbReference type="PANTHER" id="PTHR13459:SF1">
    <property type="entry name" value="E3 UBIQUITIN-PROTEIN LIGASE RNF220 ISOFORM X1"/>
    <property type="match status" value="1"/>
</dbReference>
<keyword evidence="1 3" id="KW-0479">Metal-binding</keyword>
<protein>
    <recommendedName>
        <fullName evidence="5">RING-type domain-containing protein</fullName>
    </recommendedName>
</protein>
<keyword evidence="7" id="KW-1185">Reference proteome</keyword>
<keyword evidence="2" id="KW-0862">Zinc</keyword>
<comment type="caution">
    <text evidence="6">The sequence shown here is derived from an EMBL/GenBank/DDBJ whole genome shotgun (WGS) entry which is preliminary data.</text>
</comment>
<evidence type="ECO:0000313" key="6">
    <source>
        <dbReference type="EMBL" id="KAK3086533.1"/>
    </source>
</evidence>
<dbReference type="Proteomes" id="UP001186944">
    <property type="component" value="Unassembled WGS sequence"/>
</dbReference>
<name>A0AA89BL26_PINIB</name>
<sequence length="368" mass="41985">MKALSLTIQKLWPRLKVFADKQRHRQTDRQTDIPKLYATVIETDRQTDIPKKQRKKCILDGQTPCCPVCGLTLRTGEIESHFAVEMDRLERLVRGGRKSRDPTPQGRKTLPSPLCGRRGKESPSSEIASQSRYDTYVRIKCNRQARLSARTRTKKKRPTEETICPICTEKLIGTPEELNAHVELCLKRRTENGNEDEPVDVEGDSEQYEEYEWAGQTRIRVSTMLQGGYAGSGFQTSSSKKLSDEEGDLNVDGDDSEQYGKPHEVDIIPCSSEEPKEMREREALRGAMLHGSSTEVVEALKAKLREKEEILKGHKCLICMEVYRNPLTSIQCWHVHCEECWMKTLGAKKLCPQCNMITAATDLRRIYL</sequence>
<dbReference type="GO" id="GO:0061630">
    <property type="term" value="F:ubiquitin protein ligase activity"/>
    <property type="evidence" value="ECO:0007669"/>
    <property type="project" value="TreeGrafter"/>
</dbReference>
<feature type="region of interest" description="Disordered" evidence="4">
    <location>
        <begin position="232"/>
        <end position="262"/>
    </location>
</feature>
<dbReference type="AlphaFoldDB" id="A0AA89BL26"/>
<evidence type="ECO:0000256" key="2">
    <source>
        <dbReference type="ARBA" id="ARBA00022833"/>
    </source>
</evidence>
<feature type="region of interest" description="Disordered" evidence="4">
    <location>
        <begin position="93"/>
        <end position="130"/>
    </location>
</feature>
<dbReference type="SUPFAM" id="SSF57850">
    <property type="entry name" value="RING/U-box"/>
    <property type="match status" value="1"/>
</dbReference>
<evidence type="ECO:0000256" key="1">
    <source>
        <dbReference type="ARBA" id="ARBA00022771"/>
    </source>
</evidence>
<dbReference type="PROSITE" id="PS50089">
    <property type="entry name" value="ZF_RING_2"/>
    <property type="match status" value="1"/>
</dbReference>
<dbReference type="Gene3D" id="3.30.40.10">
    <property type="entry name" value="Zinc/RING finger domain, C3HC4 (zinc finger)"/>
    <property type="match status" value="1"/>
</dbReference>
<dbReference type="InterPro" id="IPR040178">
    <property type="entry name" value="RNF220_RING"/>
</dbReference>
<reference evidence="6" key="1">
    <citation type="submission" date="2019-08" db="EMBL/GenBank/DDBJ databases">
        <title>The improved chromosome-level genome for the pearl oyster Pinctada fucata martensii using PacBio sequencing and Hi-C.</title>
        <authorList>
            <person name="Zheng Z."/>
        </authorList>
    </citation>
    <scope>NUCLEOTIDE SEQUENCE</scope>
    <source>
        <strain evidence="6">ZZ-2019</strain>
        <tissue evidence="6">Adductor muscle</tissue>
    </source>
</reference>
<feature type="compositionally biased region" description="Acidic residues" evidence="4">
    <location>
        <begin position="245"/>
        <end position="257"/>
    </location>
</feature>
<dbReference type="InterPro" id="IPR052443">
    <property type="entry name" value="E3_ubiq-ligase_RNF220-like"/>
</dbReference>
<dbReference type="PANTHER" id="PTHR13459">
    <property type="entry name" value="E3 UBIQUITIN-PROTEIN LIGASE RNF220 ISOFORM X1"/>
    <property type="match status" value="1"/>
</dbReference>
<organism evidence="6 7">
    <name type="scientific">Pinctada imbricata</name>
    <name type="common">Atlantic pearl-oyster</name>
    <name type="synonym">Pinctada martensii</name>
    <dbReference type="NCBI Taxonomy" id="66713"/>
    <lineage>
        <taxon>Eukaryota</taxon>
        <taxon>Metazoa</taxon>
        <taxon>Spiralia</taxon>
        <taxon>Lophotrochozoa</taxon>
        <taxon>Mollusca</taxon>
        <taxon>Bivalvia</taxon>
        <taxon>Autobranchia</taxon>
        <taxon>Pteriomorphia</taxon>
        <taxon>Pterioida</taxon>
        <taxon>Pterioidea</taxon>
        <taxon>Pteriidae</taxon>
        <taxon>Pinctada</taxon>
    </lineage>
</organism>
<dbReference type="EMBL" id="VSWD01000012">
    <property type="protein sequence ID" value="KAK3086533.1"/>
    <property type="molecule type" value="Genomic_DNA"/>
</dbReference>
<dbReference type="Pfam" id="PF15926">
    <property type="entry name" value="RNF220"/>
    <property type="match status" value="1"/>
</dbReference>
<proteinExistence type="predicted"/>
<accession>A0AA89BL26</accession>
<dbReference type="InterPro" id="IPR001841">
    <property type="entry name" value="Znf_RING"/>
</dbReference>
<gene>
    <name evidence="6" type="ORF">FSP39_019844</name>
</gene>
<feature type="domain" description="RING-type" evidence="5">
    <location>
        <begin position="316"/>
        <end position="355"/>
    </location>
</feature>
<dbReference type="InterPro" id="IPR013083">
    <property type="entry name" value="Znf_RING/FYVE/PHD"/>
</dbReference>
<dbReference type="Pfam" id="PF13923">
    <property type="entry name" value="zf-C3HC4_2"/>
    <property type="match status" value="1"/>
</dbReference>
<evidence type="ECO:0000256" key="4">
    <source>
        <dbReference type="SAM" id="MobiDB-lite"/>
    </source>
</evidence>
<dbReference type="CDD" id="cd16563">
    <property type="entry name" value="RING-HC_RNF220"/>
    <property type="match status" value="1"/>
</dbReference>
<evidence type="ECO:0000256" key="3">
    <source>
        <dbReference type="PROSITE-ProRule" id="PRU00175"/>
    </source>
</evidence>
<dbReference type="InterPro" id="IPR031824">
    <property type="entry name" value="RNF220_mid"/>
</dbReference>
<evidence type="ECO:0000313" key="7">
    <source>
        <dbReference type="Proteomes" id="UP001186944"/>
    </source>
</evidence>
<evidence type="ECO:0000259" key="5">
    <source>
        <dbReference type="PROSITE" id="PS50089"/>
    </source>
</evidence>
<dbReference type="GO" id="GO:0016567">
    <property type="term" value="P:protein ubiquitination"/>
    <property type="evidence" value="ECO:0007669"/>
    <property type="project" value="TreeGrafter"/>
</dbReference>
<dbReference type="GO" id="GO:0008270">
    <property type="term" value="F:zinc ion binding"/>
    <property type="evidence" value="ECO:0007669"/>
    <property type="project" value="UniProtKB-KW"/>
</dbReference>